<feature type="transmembrane region" description="Helical" evidence="9">
    <location>
        <begin position="270"/>
        <end position="291"/>
    </location>
</feature>
<evidence type="ECO:0000313" key="13">
    <source>
        <dbReference type="Proteomes" id="UP000639772"/>
    </source>
</evidence>
<dbReference type="Gene3D" id="3.80.10.10">
    <property type="entry name" value="Ribonuclease Inhibitor"/>
    <property type="match status" value="2"/>
</dbReference>
<feature type="signal peptide" evidence="10">
    <location>
        <begin position="1"/>
        <end position="22"/>
    </location>
</feature>
<keyword evidence="8 9" id="KW-0472">Membrane</keyword>
<evidence type="ECO:0000256" key="10">
    <source>
        <dbReference type="SAM" id="SignalP"/>
    </source>
</evidence>
<gene>
    <name evidence="12" type="ORF">HPP92_022501</name>
</gene>
<proteinExistence type="predicted"/>
<evidence type="ECO:0000256" key="6">
    <source>
        <dbReference type="ARBA" id="ARBA00022737"/>
    </source>
</evidence>
<dbReference type="GO" id="GO:0016020">
    <property type="term" value="C:membrane"/>
    <property type="evidence" value="ECO:0007669"/>
    <property type="project" value="UniProtKB-SubCell"/>
</dbReference>
<evidence type="ECO:0000313" key="12">
    <source>
        <dbReference type="EMBL" id="KAG0459373.1"/>
    </source>
</evidence>
<dbReference type="InterPro" id="IPR011009">
    <property type="entry name" value="Kinase-like_dom_sf"/>
</dbReference>
<organism evidence="12 13">
    <name type="scientific">Vanilla planifolia</name>
    <name type="common">Vanilla</name>
    <dbReference type="NCBI Taxonomy" id="51239"/>
    <lineage>
        <taxon>Eukaryota</taxon>
        <taxon>Viridiplantae</taxon>
        <taxon>Streptophyta</taxon>
        <taxon>Embryophyta</taxon>
        <taxon>Tracheophyta</taxon>
        <taxon>Spermatophyta</taxon>
        <taxon>Magnoliopsida</taxon>
        <taxon>Liliopsida</taxon>
        <taxon>Asparagales</taxon>
        <taxon>Orchidaceae</taxon>
        <taxon>Vanilloideae</taxon>
        <taxon>Vanilleae</taxon>
        <taxon>Vanilla</taxon>
    </lineage>
</organism>
<keyword evidence="7 9" id="KW-1133">Transmembrane helix</keyword>
<evidence type="ECO:0000256" key="1">
    <source>
        <dbReference type="ARBA" id="ARBA00004167"/>
    </source>
</evidence>
<dbReference type="Proteomes" id="UP000639772">
    <property type="component" value="Chromosome 12"/>
</dbReference>
<dbReference type="PANTHER" id="PTHR48007">
    <property type="entry name" value="LEUCINE-RICH REPEAT RECEPTOR-LIKE PROTEIN KINASE PXC1"/>
    <property type="match status" value="1"/>
</dbReference>
<dbReference type="Gene3D" id="1.10.510.10">
    <property type="entry name" value="Transferase(Phosphotransferase) domain 1"/>
    <property type="match status" value="1"/>
</dbReference>
<dbReference type="InterPro" id="IPR000719">
    <property type="entry name" value="Prot_kinase_dom"/>
</dbReference>
<evidence type="ECO:0000256" key="5">
    <source>
        <dbReference type="ARBA" id="ARBA00022729"/>
    </source>
</evidence>
<dbReference type="InterPro" id="IPR032675">
    <property type="entry name" value="LRR_dom_sf"/>
</dbReference>
<dbReference type="Pfam" id="PF13855">
    <property type="entry name" value="LRR_8"/>
    <property type="match status" value="1"/>
</dbReference>
<dbReference type="GO" id="GO:0004672">
    <property type="term" value="F:protein kinase activity"/>
    <property type="evidence" value="ECO:0007669"/>
    <property type="project" value="InterPro"/>
</dbReference>
<dbReference type="GO" id="GO:0005524">
    <property type="term" value="F:ATP binding"/>
    <property type="evidence" value="ECO:0007669"/>
    <property type="project" value="InterPro"/>
</dbReference>
<dbReference type="SUPFAM" id="SSF52058">
    <property type="entry name" value="L domain-like"/>
    <property type="match status" value="1"/>
</dbReference>
<evidence type="ECO:0000256" key="8">
    <source>
        <dbReference type="ARBA" id="ARBA00023136"/>
    </source>
</evidence>
<protein>
    <recommendedName>
        <fullName evidence="11">Protein kinase domain-containing protein</fullName>
    </recommendedName>
</protein>
<comment type="subcellular location">
    <subcellularLocation>
        <location evidence="1">Membrane</location>
        <topology evidence="1">Single-pass membrane protein</topology>
    </subcellularLocation>
</comment>
<keyword evidence="5 10" id="KW-0732">Signal</keyword>
<dbReference type="PROSITE" id="PS50011">
    <property type="entry name" value="PROTEIN_KINASE_DOM"/>
    <property type="match status" value="1"/>
</dbReference>
<dbReference type="Pfam" id="PF08263">
    <property type="entry name" value="LRRNT_2"/>
    <property type="match status" value="1"/>
</dbReference>
<dbReference type="InterPro" id="IPR013210">
    <property type="entry name" value="LRR_N_plant-typ"/>
</dbReference>
<evidence type="ECO:0000256" key="7">
    <source>
        <dbReference type="ARBA" id="ARBA00022989"/>
    </source>
</evidence>
<feature type="domain" description="Protein kinase" evidence="11">
    <location>
        <begin position="344"/>
        <end position="623"/>
    </location>
</feature>
<evidence type="ECO:0000256" key="4">
    <source>
        <dbReference type="ARBA" id="ARBA00022692"/>
    </source>
</evidence>
<keyword evidence="4 9" id="KW-0812">Transmembrane</keyword>
<dbReference type="OrthoDB" id="1911848at2759"/>
<dbReference type="PANTHER" id="PTHR48007:SF8">
    <property type="entry name" value="RECEPTOR PROTEIN KINASE-LIKE PROTEIN ZAR1"/>
    <property type="match status" value="1"/>
</dbReference>
<sequence>MATRFFAWSLLVLFHAVSRASALTADGLSLLALKAAVSLDPNGALDSWRDSDAEPCNWSGVACRAGRVTAVSLSNLSLEGYLPSELSLLTELETLTLPRNRFSGQIPTAIGAIRSLIYLDLSNNNFSGKVPSEIGALDSLVHLDLSSNYLSGSLPPEIAALPRLAGVLNLSCNFFSGRIPPAYGDIPVAVSLDLQQNQLSGQIPQVGSLLNQGPTAFANNPDLCGFPLKNPCDESSKNGESQLPLANSSFNLRSPAPHEMGGVSRRKSGVTIPILAGIIVTALCSVFVLQWQLRRRRRDNKLGGKGKPLCGSPEWNAKQEVQQGEGILVAVDENFNLELEDLLRASAYVIGKSRSGIVYKVVVARGPALAVRRMSDLDDVDYCGDELCLRRAFEAEATAIGRARHPNVVQLRAYYYASDEKLLIYDYIPSGNLHSALHGGQTSMPWAARLAILVGAARGLAYLHECSTRKWPHGKLKSSKILLGEDLRPFVSGFGIDRVQRNGGGMQKQGRLTMERAAAGYLAPEMRHVEAEPATQRGDVYAFGVLMMETATGRVADAGLEEWVRSAFREARPLSEVVDPALLKEVHAKRQVLAVFHIALGCTEWNPESRPRMRTVADSLERVGPAS</sequence>
<feature type="chain" id="PRO_5033059094" description="Protein kinase domain-containing protein" evidence="10">
    <location>
        <begin position="23"/>
        <end position="627"/>
    </location>
</feature>
<evidence type="ECO:0000256" key="9">
    <source>
        <dbReference type="SAM" id="Phobius"/>
    </source>
</evidence>
<accession>A0A835PUV7</accession>
<evidence type="ECO:0000256" key="3">
    <source>
        <dbReference type="ARBA" id="ARBA00022614"/>
    </source>
</evidence>
<dbReference type="Gene3D" id="3.30.200.20">
    <property type="entry name" value="Phosphorylase Kinase, domain 1"/>
    <property type="match status" value="1"/>
</dbReference>
<name>A0A835PUV7_VANPL</name>
<dbReference type="FunFam" id="3.80.10.10:FF:000722">
    <property type="entry name" value="Leucine-rich repeat receptor-like protein kinase"/>
    <property type="match status" value="1"/>
</dbReference>
<keyword evidence="2" id="KW-0597">Phosphoprotein</keyword>
<reference evidence="12 13" key="1">
    <citation type="journal article" date="2020" name="Nat. Food">
        <title>A phased Vanilla planifolia genome enables genetic improvement of flavour and production.</title>
        <authorList>
            <person name="Hasing T."/>
            <person name="Tang H."/>
            <person name="Brym M."/>
            <person name="Khazi F."/>
            <person name="Huang T."/>
            <person name="Chambers A.H."/>
        </authorList>
    </citation>
    <scope>NUCLEOTIDE SEQUENCE [LARGE SCALE GENOMIC DNA]</scope>
    <source>
        <tissue evidence="12">Leaf</tissue>
    </source>
</reference>
<comment type="caution">
    <text evidence="12">The sequence shown here is derived from an EMBL/GenBank/DDBJ whole genome shotgun (WGS) entry which is preliminary data.</text>
</comment>
<dbReference type="SUPFAM" id="SSF56112">
    <property type="entry name" value="Protein kinase-like (PK-like)"/>
    <property type="match status" value="1"/>
</dbReference>
<dbReference type="InterPro" id="IPR001245">
    <property type="entry name" value="Ser-Thr/Tyr_kinase_cat_dom"/>
</dbReference>
<keyword evidence="3" id="KW-0433">Leucine-rich repeat</keyword>
<dbReference type="EMBL" id="JADCNM010000012">
    <property type="protein sequence ID" value="KAG0459373.1"/>
    <property type="molecule type" value="Genomic_DNA"/>
</dbReference>
<dbReference type="AlphaFoldDB" id="A0A835PUV7"/>
<dbReference type="InterPro" id="IPR046959">
    <property type="entry name" value="PRK1-6/SRF4-like"/>
</dbReference>
<dbReference type="FunFam" id="3.80.10.10:FF:000129">
    <property type="entry name" value="Leucine-rich repeat receptor-like kinase"/>
    <property type="match status" value="1"/>
</dbReference>
<dbReference type="InterPro" id="IPR001611">
    <property type="entry name" value="Leu-rich_rpt"/>
</dbReference>
<dbReference type="Pfam" id="PF07714">
    <property type="entry name" value="PK_Tyr_Ser-Thr"/>
    <property type="match status" value="1"/>
</dbReference>
<evidence type="ECO:0000256" key="2">
    <source>
        <dbReference type="ARBA" id="ARBA00022553"/>
    </source>
</evidence>
<evidence type="ECO:0000259" key="11">
    <source>
        <dbReference type="PROSITE" id="PS50011"/>
    </source>
</evidence>
<keyword evidence="6" id="KW-0677">Repeat</keyword>